<dbReference type="Gene3D" id="2.60.40.1180">
    <property type="entry name" value="Golgi alpha-mannosidase II"/>
    <property type="match status" value="1"/>
</dbReference>
<dbReference type="Proteomes" id="UP000327424">
    <property type="component" value="Chromosome"/>
</dbReference>
<dbReference type="InterPro" id="IPR014756">
    <property type="entry name" value="Ig_E-set"/>
</dbReference>
<dbReference type="KEGG" id="mmaa:FR932_02340"/>
<dbReference type="GO" id="GO:0005980">
    <property type="term" value="P:glycogen catabolic process"/>
    <property type="evidence" value="ECO:0007669"/>
    <property type="project" value="InterPro"/>
</dbReference>
<comment type="similarity">
    <text evidence="1">Belongs to the glycosyl hydrolase 13 family.</text>
</comment>
<dbReference type="InterPro" id="IPR017853">
    <property type="entry name" value="GH"/>
</dbReference>
<name>A0A5J6WK23_MORMI</name>
<dbReference type="Gene3D" id="3.20.20.80">
    <property type="entry name" value="Glycosidases"/>
    <property type="match status" value="1"/>
</dbReference>
<dbReference type="InterPro" id="IPR011837">
    <property type="entry name" value="Glycogen_debranch_GlgX"/>
</dbReference>
<dbReference type="SMART" id="SM00642">
    <property type="entry name" value="Aamy"/>
    <property type="match status" value="1"/>
</dbReference>
<evidence type="ECO:0000259" key="4">
    <source>
        <dbReference type="SMART" id="SM00642"/>
    </source>
</evidence>
<dbReference type="InterPro" id="IPR044505">
    <property type="entry name" value="GlgX_Isoamylase_N_E_set"/>
</dbReference>
<feature type="domain" description="Glycosyl hydrolase family 13 catalytic" evidence="4">
    <location>
        <begin position="138"/>
        <end position="540"/>
    </location>
</feature>
<dbReference type="GO" id="GO:0004135">
    <property type="term" value="F:amylo-alpha-1,6-glucosidase activity"/>
    <property type="evidence" value="ECO:0007669"/>
    <property type="project" value="InterPro"/>
</dbReference>
<dbReference type="InterPro" id="IPR004193">
    <property type="entry name" value="Glyco_hydro_13_N"/>
</dbReference>
<organism evidence="5 6">
    <name type="scientific">Moritella marina ATCC 15381</name>
    <dbReference type="NCBI Taxonomy" id="1202962"/>
    <lineage>
        <taxon>Bacteria</taxon>
        <taxon>Pseudomonadati</taxon>
        <taxon>Pseudomonadota</taxon>
        <taxon>Gammaproteobacteria</taxon>
        <taxon>Alteromonadales</taxon>
        <taxon>Moritellaceae</taxon>
        <taxon>Moritella</taxon>
    </lineage>
</organism>
<reference evidence="5 6" key="1">
    <citation type="submission" date="2019-09" db="EMBL/GenBank/DDBJ databases">
        <title>Hybrid Assembly of the complete Genome of the Deep-Sea Bacterium Moritella marina from long Nanopore and Illumina reads.</title>
        <authorList>
            <person name="Magin S."/>
            <person name="Georgoulis A."/>
            <person name="Papadimitriou K."/>
            <person name="Iliakis G."/>
            <person name="Vorgias C.E."/>
        </authorList>
    </citation>
    <scope>NUCLEOTIDE SEQUENCE [LARGE SCALE GENOMIC DNA]</scope>
    <source>
        <strain evidence="5 6">MP-1</strain>
    </source>
</reference>
<keyword evidence="6" id="KW-1185">Reference proteome</keyword>
<evidence type="ECO:0000256" key="3">
    <source>
        <dbReference type="ARBA" id="ARBA00023295"/>
    </source>
</evidence>
<dbReference type="CDD" id="cd02856">
    <property type="entry name" value="E_set_GDE_Isoamylase_N"/>
    <property type="match status" value="1"/>
</dbReference>
<accession>A0A5J6WK23</accession>
<dbReference type="InterPro" id="IPR013783">
    <property type="entry name" value="Ig-like_fold"/>
</dbReference>
<evidence type="ECO:0000313" key="5">
    <source>
        <dbReference type="EMBL" id="QFI36752.1"/>
    </source>
</evidence>
<dbReference type="InterPro" id="IPR006047">
    <property type="entry name" value="GH13_cat_dom"/>
</dbReference>
<keyword evidence="2" id="KW-0378">Hydrolase</keyword>
<dbReference type="InterPro" id="IPR013780">
    <property type="entry name" value="Glyco_hydro_b"/>
</dbReference>
<proteinExistence type="inferred from homology"/>
<dbReference type="NCBIfam" id="TIGR02100">
    <property type="entry name" value="glgX_debranch"/>
    <property type="match status" value="1"/>
</dbReference>
<evidence type="ECO:0000256" key="1">
    <source>
        <dbReference type="ARBA" id="ARBA00008061"/>
    </source>
</evidence>
<dbReference type="OrthoDB" id="3236218at2"/>
<gene>
    <name evidence="5" type="primary">glgX</name>
    <name evidence="5" type="ORF">FR932_02340</name>
</gene>
<dbReference type="RefSeq" id="WP_081588322.1">
    <property type="nucleotide sequence ID" value="NZ_ALOE01000023.1"/>
</dbReference>
<evidence type="ECO:0000256" key="2">
    <source>
        <dbReference type="ARBA" id="ARBA00022801"/>
    </source>
</evidence>
<keyword evidence="3" id="KW-0326">Glycosidase</keyword>
<evidence type="ECO:0000313" key="6">
    <source>
        <dbReference type="Proteomes" id="UP000327424"/>
    </source>
</evidence>
<dbReference type="Gene3D" id="2.60.40.10">
    <property type="entry name" value="Immunoglobulins"/>
    <property type="match status" value="1"/>
</dbReference>
<dbReference type="Pfam" id="PF00128">
    <property type="entry name" value="Alpha-amylase"/>
    <property type="match status" value="1"/>
</dbReference>
<dbReference type="SUPFAM" id="SSF51445">
    <property type="entry name" value="(Trans)glycosidases"/>
    <property type="match status" value="1"/>
</dbReference>
<protein>
    <submittedName>
        <fullName evidence="5">Glycogen debranching protein GlgX</fullName>
    </submittedName>
</protein>
<dbReference type="SUPFAM" id="SSF51011">
    <property type="entry name" value="Glycosyl hydrolase domain"/>
    <property type="match status" value="1"/>
</dbReference>
<dbReference type="AlphaFoldDB" id="A0A5J6WK23"/>
<dbReference type="PANTHER" id="PTHR43002">
    <property type="entry name" value="GLYCOGEN DEBRANCHING ENZYME"/>
    <property type="match status" value="1"/>
</dbReference>
<dbReference type="Pfam" id="PF02922">
    <property type="entry name" value="CBM_48"/>
    <property type="match status" value="1"/>
</dbReference>
<dbReference type="CDD" id="cd11326">
    <property type="entry name" value="AmyAc_Glg_debranch"/>
    <property type="match status" value="1"/>
</dbReference>
<dbReference type="SUPFAM" id="SSF81296">
    <property type="entry name" value="E set domains"/>
    <property type="match status" value="1"/>
</dbReference>
<sequence>MSKPYPLGANLLSASSSKPQGCNFSIYAPDCANLQLVLFNGKTQRSFTIENKYAGIHHIFISDISAGQQYGFSSYIEGEDWLLLDPYAKAVSKAPYYQPPYSADKSWHMAKALVTDNTFDWQDVPPPDVPLAETILLETHTKGFSQLNPAITSAAPGSYQALADPANIKLLQEQGITSVQLLPVAVCMHEPHLLKQQGVNFWGYSTLAFMAPDPRYATIDAVAELKTAIRELHRNGIEVILDVVFNHTAEGGQDGPIFNLKALDKRYYLRNENGLRNYTGCGNSLDLTHQASLNLVMDSLRYWVSEYHIDGFRFDLAATLGRNGDRFNQQAPFFHAVAQDPILQPTKLIAEPWDIGPDGYQLSYFPDGWNECNDKFRDTVRSFWRGDHGYLKDFATRIMGSRHFFSGGRWPHKLPVNYIAYHDGFTLQDLVSYNDKHNCANGENNRDGHGDNRSYNCGIEGITDNVEIIAFREKQKRNLITTLLFSFGIPHLLAADTVSHTQGGNNNAYCQDNAISWLNWQMDELKQEFQDWLSKMIAARKQYMLPFIDAFTGDGRNNHRISWYCSNGEVMQQHDWEHQNCLGLHLGLNTDGDELLLLFNQIDTPVDFKLPDVPPIWHRVCDTSSMHLAPLNVNDHYQLAGRSMVVLQRSGVNDTVKGHQVAADAIVTKKAVSTRPIDSI</sequence>
<dbReference type="EMBL" id="CP044399">
    <property type="protein sequence ID" value="QFI36752.1"/>
    <property type="molecule type" value="Genomic_DNA"/>
</dbReference>